<accession>A0A5S3QJW9</accession>
<feature type="transmembrane region" description="Helical" evidence="1">
    <location>
        <begin position="83"/>
        <end position="103"/>
    </location>
</feature>
<dbReference type="Pfam" id="PF07556">
    <property type="entry name" value="DUF1538"/>
    <property type="match status" value="1"/>
</dbReference>
<organism evidence="2 3">
    <name type="scientific">Lentibacillus cibarius</name>
    <dbReference type="NCBI Taxonomy" id="2583219"/>
    <lineage>
        <taxon>Bacteria</taxon>
        <taxon>Bacillati</taxon>
        <taxon>Bacillota</taxon>
        <taxon>Bacilli</taxon>
        <taxon>Bacillales</taxon>
        <taxon>Bacillaceae</taxon>
        <taxon>Lentibacillus</taxon>
    </lineage>
</organism>
<evidence type="ECO:0000256" key="1">
    <source>
        <dbReference type="SAM" id="Phobius"/>
    </source>
</evidence>
<dbReference type="InterPro" id="IPR011435">
    <property type="entry name" value="UmpAB"/>
</dbReference>
<protein>
    <submittedName>
        <fullName evidence="2">DUF1538 domain-containing protein</fullName>
    </submittedName>
</protein>
<feature type="transmembrane region" description="Helical" evidence="1">
    <location>
        <begin position="42"/>
        <end position="63"/>
    </location>
</feature>
<name>A0A5S3QJW9_9BACI</name>
<dbReference type="Proteomes" id="UP000306980">
    <property type="component" value="Unassembled WGS sequence"/>
</dbReference>
<keyword evidence="1" id="KW-0472">Membrane</keyword>
<feature type="transmembrane region" description="Helical" evidence="1">
    <location>
        <begin position="212"/>
        <end position="234"/>
    </location>
</feature>
<sequence length="257" mass="27924">MTFDIFGGFLGTMQEVAIALLPLAILFAIFHFIFLKLPPRKLLDICIGFVLAFAGLSLFLQGVHIGFMPFGEHMGNVLGGLSFKWILIPIGFVIGFFAIYAEPAVAVMVEQAEKVSGGYIPEKLLLYTLSTGVGISVALSMIRLIYGFSLWYFIIPGYIIAFVMVRFSPRTFTSIAFDSGGVSTGPMTATFVLAMFTGIAGQIEGRDPLLDGFGMVAMVALAPILSVLTLGILFSRKEKSQYVSDDSRAKASDHHRP</sequence>
<reference evidence="2 3" key="1">
    <citation type="submission" date="2019-05" db="EMBL/GenBank/DDBJ databases">
        <title>Genomic analysis of Lentibacillus sp. NKC220-2.</title>
        <authorList>
            <person name="Oh Y.J."/>
        </authorList>
    </citation>
    <scope>NUCLEOTIDE SEQUENCE [LARGE SCALE GENOMIC DNA]</scope>
    <source>
        <strain evidence="2 3">NKC220-2</strain>
    </source>
</reference>
<dbReference type="RefSeq" id="WP_138603064.1">
    <property type="nucleotide sequence ID" value="NZ_VCIA01000001.1"/>
</dbReference>
<gene>
    <name evidence="2" type="ORF">FFL34_08460</name>
</gene>
<feature type="transmembrane region" description="Helical" evidence="1">
    <location>
        <begin position="150"/>
        <end position="168"/>
    </location>
</feature>
<evidence type="ECO:0000313" key="2">
    <source>
        <dbReference type="EMBL" id="TMN22155.1"/>
    </source>
</evidence>
<dbReference type="EMBL" id="VCIA01000001">
    <property type="protein sequence ID" value="TMN22155.1"/>
    <property type="molecule type" value="Genomic_DNA"/>
</dbReference>
<feature type="transmembrane region" description="Helical" evidence="1">
    <location>
        <begin position="180"/>
        <end position="200"/>
    </location>
</feature>
<comment type="caution">
    <text evidence="2">The sequence shown here is derived from an EMBL/GenBank/DDBJ whole genome shotgun (WGS) entry which is preliminary data.</text>
</comment>
<feature type="transmembrane region" description="Helical" evidence="1">
    <location>
        <begin position="16"/>
        <end position="35"/>
    </location>
</feature>
<keyword evidence="1" id="KW-0812">Transmembrane</keyword>
<feature type="transmembrane region" description="Helical" evidence="1">
    <location>
        <begin position="124"/>
        <end position="144"/>
    </location>
</feature>
<evidence type="ECO:0000313" key="3">
    <source>
        <dbReference type="Proteomes" id="UP000306980"/>
    </source>
</evidence>
<dbReference type="OrthoDB" id="9805989at2"/>
<dbReference type="AlphaFoldDB" id="A0A5S3QJW9"/>
<proteinExistence type="predicted"/>
<keyword evidence="1" id="KW-1133">Transmembrane helix</keyword>